<evidence type="ECO:0000256" key="7">
    <source>
        <dbReference type="ARBA" id="ARBA00023016"/>
    </source>
</evidence>
<keyword evidence="9" id="KW-1185">Reference proteome</keyword>
<dbReference type="EMBL" id="CP072384">
    <property type="protein sequence ID" value="QUC09366.1"/>
    <property type="molecule type" value="Genomic_DNA"/>
</dbReference>
<dbReference type="InterPro" id="IPR012933">
    <property type="entry name" value="HicA_mRNA_interferase"/>
</dbReference>
<dbReference type="SUPFAM" id="SSF54786">
    <property type="entry name" value="YcfA/nrd intein domain"/>
    <property type="match status" value="1"/>
</dbReference>
<evidence type="ECO:0000256" key="4">
    <source>
        <dbReference type="ARBA" id="ARBA00022759"/>
    </source>
</evidence>
<evidence type="ECO:0000256" key="2">
    <source>
        <dbReference type="ARBA" id="ARBA00022649"/>
    </source>
</evidence>
<protein>
    <submittedName>
        <fullName evidence="8">Type II toxin-antitoxin system HicA family toxin</fullName>
    </submittedName>
</protein>
<evidence type="ECO:0000313" key="9">
    <source>
        <dbReference type="Proteomes" id="UP000678513"/>
    </source>
</evidence>
<evidence type="ECO:0000256" key="1">
    <source>
        <dbReference type="ARBA" id="ARBA00006620"/>
    </source>
</evidence>
<keyword evidence="7" id="KW-0346">Stress response</keyword>
<accession>A0ABX7Y8Q2</accession>
<gene>
    <name evidence="8" type="ORF">J5A65_06560</name>
</gene>
<evidence type="ECO:0000313" key="8">
    <source>
        <dbReference type="EMBL" id="QUC09366.1"/>
    </source>
</evidence>
<keyword evidence="2" id="KW-1277">Toxin-antitoxin system</keyword>
<proteinExistence type="inferred from homology"/>
<keyword evidence="4" id="KW-0255">Endonuclease</keyword>
<evidence type="ECO:0000256" key="6">
    <source>
        <dbReference type="ARBA" id="ARBA00022884"/>
    </source>
</evidence>
<dbReference type="Pfam" id="PF07927">
    <property type="entry name" value="HicA_toxin"/>
    <property type="match status" value="1"/>
</dbReference>
<evidence type="ECO:0000256" key="3">
    <source>
        <dbReference type="ARBA" id="ARBA00022722"/>
    </source>
</evidence>
<keyword evidence="3" id="KW-0540">Nuclease</keyword>
<reference evidence="8 9" key="1">
    <citation type="submission" date="2021-03" db="EMBL/GenBank/DDBJ databases">
        <title>Human Oral Microbial Genomes.</title>
        <authorList>
            <person name="Johnston C.D."/>
            <person name="Chen T."/>
            <person name="Dewhirst F.E."/>
        </authorList>
    </citation>
    <scope>NUCLEOTIDE SEQUENCE [LARGE SCALE GENOMIC DNA]</scope>
    <source>
        <strain evidence="8 9">DSMZ 100122</strain>
    </source>
</reference>
<organism evidence="8 9">
    <name type="scientific">Arachnia rubra</name>
    <dbReference type="NCBI Taxonomy" id="1547448"/>
    <lineage>
        <taxon>Bacteria</taxon>
        <taxon>Bacillati</taxon>
        <taxon>Actinomycetota</taxon>
        <taxon>Actinomycetes</taxon>
        <taxon>Propionibacteriales</taxon>
        <taxon>Propionibacteriaceae</taxon>
        <taxon>Arachnia</taxon>
    </lineage>
</organism>
<evidence type="ECO:0000256" key="5">
    <source>
        <dbReference type="ARBA" id="ARBA00022801"/>
    </source>
</evidence>
<keyword evidence="5" id="KW-0378">Hydrolase</keyword>
<dbReference type="InterPro" id="IPR038570">
    <property type="entry name" value="HicA_sf"/>
</dbReference>
<comment type="similarity">
    <text evidence="1">Belongs to the HicA mRNA interferase family.</text>
</comment>
<dbReference type="Proteomes" id="UP000678513">
    <property type="component" value="Chromosome"/>
</dbReference>
<dbReference type="Gene3D" id="3.30.920.30">
    <property type="entry name" value="Hypothetical protein"/>
    <property type="match status" value="1"/>
</dbReference>
<dbReference type="RefSeq" id="WP_212326829.1">
    <property type="nucleotide sequence ID" value="NZ_AP024463.1"/>
</dbReference>
<name>A0ABX7Y8Q2_9ACTN</name>
<sequence length="68" mass="7884">MRLQRYRNVAETLTSQGWRVLRQVSESHEIWCASDGITKVVVPRHREVAAGVLRRIAERLESVPGSWR</sequence>
<keyword evidence="6" id="KW-0694">RNA-binding</keyword>